<dbReference type="PANTHER" id="PTHR46383:SF2">
    <property type="entry name" value="AMINOTRANSFERASE"/>
    <property type="match status" value="1"/>
</dbReference>
<dbReference type="STRING" id="339866.GCA_001418255_01804"/>
<dbReference type="GO" id="GO:0008483">
    <property type="term" value="F:transaminase activity"/>
    <property type="evidence" value="ECO:0007669"/>
    <property type="project" value="UniProtKB-KW"/>
</dbReference>
<dbReference type="Gene3D" id="3.40.640.10">
    <property type="entry name" value="Type I PLP-dependent aspartate aminotransferase-like (Major domain)"/>
    <property type="match status" value="1"/>
</dbReference>
<gene>
    <name evidence="7" type="ORF">Ga0061069_10611</name>
</gene>
<sequence>MRLAQRNQSIEPFYVMDVVRAAAEQQAAWETQGKRMIHLSVGEPDFTAPEPVIEAATRALRDGRTGYTLAPGLPALRERIAQHYVRAHGVSIDPSRIFVTAGASGALTLASLLLFDPGDEVLMPDPSYPCNKTFVATAGARARMLPAPAAQRFQLTADEVEAAWTAQTAGVLLASPSNPTGTSIAPDELRRIVDTVRARGGVSLIDEIYLGLSFDSGFGQTALALGDDVITINSFSKYFQMTGWRLGWLVVPPALVAPLERMAGNLFICASSVAQHAALACFEPDALAEYERRRAEFKRRRDLIVPGLEALGLRVPVRPDGAFYVYADCSAYSADSWDFCFDVMRDTGVVLVPGKDFGTAEPQRYFRLSYANSLANLQEALDRLRGYLERKAA</sequence>
<dbReference type="PANTHER" id="PTHR46383">
    <property type="entry name" value="ASPARTATE AMINOTRANSFERASE"/>
    <property type="match status" value="1"/>
</dbReference>
<dbReference type="CDD" id="cd00609">
    <property type="entry name" value="AAT_like"/>
    <property type="match status" value="1"/>
</dbReference>
<dbReference type="GO" id="GO:0030170">
    <property type="term" value="F:pyridoxal phosphate binding"/>
    <property type="evidence" value="ECO:0007669"/>
    <property type="project" value="InterPro"/>
</dbReference>
<accession>A0A0K6I376</accession>
<keyword evidence="5" id="KW-0663">Pyridoxal phosphate</keyword>
<proteinExistence type="inferred from homology"/>
<evidence type="ECO:0000259" key="6">
    <source>
        <dbReference type="Pfam" id="PF00155"/>
    </source>
</evidence>
<protein>
    <submittedName>
        <fullName evidence="7">Aspartate/methionine/tyrosine aminotransferase</fullName>
    </submittedName>
</protein>
<evidence type="ECO:0000256" key="2">
    <source>
        <dbReference type="ARBA" id="ARBA00007441"/>
    </source>
</evidence>
<name>A0A0K6I376_9BURK</name>
<dbReference type="InterPro" id="IPR050596">
    <property type="entry name" value="AspAT/PAT-like"/>
</dbReference>
<dbReference type="InterPro" id="IPR015424">
    <property type="entry name" value="PyrdxlP-dep_Trfase"/>
</dbReference>
<comment type="cofactor">
    <cofactor evidence="1">
        <name>pyridoxal 5'-phosphate</name>
        <dbReference type="ChEBI" id="CHEBI:597326"/>
    </cofactor>
</comment>
<dbReference type="OrthoDB" id="9803354at2"/>
<evidence type="ECO:0000256" key="5">
    <source>
        <dbReference type="ARBA" id="ARBA00022898"/>
    </source>
</evidence>
<evidence type="ECO:0000256" key="4">
    <source>
        <dbReference type="ARBA" id="ARBA00022679"/>
    </source>
</evidence>
<evidence type="ECO:0000256" key="1">
    <source>
        <dbReference type="ARBA" id="ARBA00001933"/>
    </source>
</evidence>
<dbReference type="GO" id="GO:0006520">
    <property type="term" value="P:amino acid metabolic process"/>
    <property type="evidence" value="ECO:0007669"/>
    <property type="project" value="InterPro"/>
</dbReference>
<dbReference type="Proteomes" id="UP000183649">
    <property type="component" value="Unassembled WGS sequence"/>
</dbReference>
<keyword evidence="4 7" id="KW-0808">Transferase</keyword>
<reference evidence="8" key="1">
    <citation type="submission" date="2015-08" db="EMBL/GenBank/DDBJ databases">
        <authorList>
            <person name="Varghese N."/>
        </authorList>
    </citation>
    <scope>NUCLEOTIDE SEQUENCE [LARGE SCALE GENOMIC DNA]</scope>
    <source>
        <strain evidence="8">DSM 18181</strain>
    </source>
</reference>
<dbReference type="AlphaFoldDB" id="A0A0K6I376"/>
<dbReference type="RefSeq" id="WP_055450695.1">
    <property type="nucleotide sequence ID" value="NZ_CYHF01000006.1"/>
</dbReference>
<evidence type="ECO:0000256" key="3">
    <source>
        <dbReference type="ARBA" id="ARBA00022576"/>
    </source>
</evidence>
<keyword evidence="8" id="KW-1185">Reference proteome</keyword>
<dbReference type="EMBL" id="CYHF01000006">
    <property type="protein sequence ID" value="CUA97584.1"/>
    <property type="molecule type" value="Genomic_DNA"/>
</dbReference>
<feature type="domain" description="Aminotransferase class I/classII large" evidence="6">
    <location>
        <begin position="35"/>
        <end position="384"/>
    </location>
</feature>
<dbReference type="NCBIfam" id="NF005601">
    <property type="entry name" value="PRK07337.1"/>
    <property type="match status" value="1"/>
</dbReference>
<dbReference type="InterPro" id="IPR015421">
    <property type="entry name" value="PyrdxlP-dep_Trfase_major"/>
</dbReference>
<evidence type="ECO:0000313" key="7">
    <source>
        <dbReference type="EMBL" id="CUA97584.1"/>
    </source>
</evidence>
<dbReference type="SUPFAM" id="SSF53383">
    <property type="entry name" value="PLP-dependent transferases"/>
    <property type="match status" value="1"/>
</dbReference>
<dbReference type="InterPro" id="IPR004839">
    <property type="entry name" value="Aminotransferase_I/II_large"/>
</dbReference>
<organism evidence="7 8">
    <name type="scientific">Thiomonas bhubaneswarensis</name>
    <dbReference type="NCBI Taxonomy" id="339866"/>
    <lineage>
        <taxon>Bacteria</taxon>
        <taxon>Pseudomonadati</taxon>
        <taxon>Pseudomonadota</taxon>
        <taxon>Betaproteobacteria</taxon>
        <taxon>Burkholderiales</taxon>
        <taxon>Thiomonas</taxon>
    </lineage>
</organism>
<evidence type="ECO:0000313" key="8">
    <source>
        <dbReference type="Proteomes" id="UP000183649"/>
    </source>
</evidence>
<keyword evidence="3 7" id="KW-0032">Aminotransferase</keyword>
<comment type="similarity">
    <text evidence="2">Belongs to the class-I pyridoxal-phosphate-dependent aminotransferase family.</text>
</comment>
<dbReference type="Pfam" id="PF00155">
    <property type="entry name" value="Aminotran_1_2"/>
    <property type="match status" value="1"/>
</dbReference>